<protein>
    <submittedName>
        <fullName evidence="1">Uncharacterized protein</fullName>
    </submittedName>
</protein>
<dbReference type="EMBL" id="JABRWM010000006">
    <property type="protein sequence ID" value="NRF22852.1"/>
    <property type="molecule type" value="Genomic_DNA"/>
</dbReference>
<comment type="caution">
    <text evidence="1">The sequence shown here is derived from an EMBL/GenBank/DDBJ whole genome shotgun (WGS) entry which is preliminary data.</text>
</comment>
<accession>A0AA44J1T3</accession>
<dbReference type="Proteomes" id="UP001155820">
    <property type="component" value="Unassembled WGS sequence"/>
</dbReference>
<organism evidence="1 2">
    <name type="scientific">Agrobacterium pusense</name>
    <dbReference type="NCBI Taxonomy" id="648995"/>
    <lineage>
        <taxon>Bacteria</taxon>
        <taxon>Pseudomonadati</taxon>
        <taxon>Pseudomonadota</taxon>
        <taxon>Alphaproteobacteria</taxon>
        <taxon>Hyphomicrobiales</taxon>
        <taxon>Rhizobiaceae</taxon>
        <taxon>Rhizobium/Agrobacterium group</taxon>
        <taxon>Agrobacterium</taxon>
    </lineage>
</organism>
<dbReference type="AlphaFoldDB" id="A0AA44J1T3"/>
<evidence type="ECO:0000313" key="1">
    <source>
        <dbReference type="EMBL" id="NRF22852.1"/>
    </source>
</evidence>
<evidence type="ECO:0000313" key="2">
    <source>
        <dbReference type="Proteomes" id="UP001155820"/>
    </source>
</evidence>
<dbReference type="RefSeq" id="WP_172874195.1">
    <property type="nucleotide sequence ID" value="NZ_JABRWL010000006.1"/>
</dbReference>
<keyword evidence="2" id="KW-1185">Reference proteome</keyword>
<proteinExistence type="predicted"/>
<gene>
    <name evidence="1" type="ORF">FOB26_27750</name>
</gene>
<name>A0AA44J1T3_9HYPH</name>
<reference evidence="1" key="1">
    <citation type="submission" date="2019-07" db="EMBL/GenBank/DDBJ databases">
        <title>FDA dAtabase for Regulatory Grade micrObial Sequences (FDA-ARGOS): Supporting development and validation of Infectious Disease Dx tests.</title>
        <authorList>
            <person name="Bachman M."/>
            <person name="Young C."/>
            <person name="Tallon L."/>
            <person name="Sadzewicz L."/>
            <person name="Vavikolanu K."/>
            <person name="Mehta A."/>
            <person name="Aluvathingal J."/>
            <person name="Nadendla S."/>
            <person name="Nandy P."/>
            <person name="Geyer C."/>
            <person name="Yan Y."/>
            <person name="Sichtig H."/>
        </authorList>
    </citation>
    <scope>NUCLEOTIDE SEQUENCE</scope>
    <source>
        <strain evidence="1">FDAARGOS_618</strain>
    </source>
</reference>
<sequence>MERDRYAKHYEHILQNFPEKVCLKLDVLAEQFGLQNYVVAIALGKLVEHGFVERRRAGCYQLTKTGVKAKRTGALALVSSHASIRQIPADNFNQRFWSCMRMSGSFTAHEITMVVNWPIRHPEAAARRYLRHLVEAGYIVEMPKREKSVLGRCYGPKRYRLIKNTGLRAPFYREKLGVVHDPNTKEDVPCAKQA</sequence>